<dbReference type="GO" id="GO:0032259">
    <property type="term" value="P:methylation"/>
    <property type="evidence" value="ECO:0007669"/>
    <property type="project" value="UniProtKB-KW"/>
</dbReference>
<evidence type="ECO:0000313" key="2">
    <source>
        <dbReference type="EMBL" id="AXV05315.1"/>
    </source>
</evidence>
<dbReference type="RefSeq" id="WP_114590140.1">
    <property type="nucleotide sequence ID" value="NZ_CAXIBR010000081.1"/>
</dbReference>
<dbReference type="EMBL" id="CP031165">
    <property type="protein sequence ID" value="AXV05315.1"/>
    <property type="molecule type" value="Genomic_DNA"/>
</dbReference>
<dbReference type="SUPFAM" id="SSF53335">
    <property type="entry name" value="S-adenosyl-L-methionine-dependent methyltransferases"/>
    <property type="match status" value="1"/>
</dbReference>
<name>A0A346XSW8_9ACTN</name>
<dbReference type="Gene3D" id="3.40.50.150">
    <property type="entry name" value="Vaccinia Virus protein VP39"/>
    <property type="match status" value="1"/>
</dbReference>
<accession>A0A346XSW8</accession>
<dbReference type="KEGG" id="euz:DVS28_a0613"/>
<dbReference type="Proteomes" id="UP000264006">
    <property type="component" value="Chromosome"/>
</dbReference>
<sequence>MTEQSGEHVAVNRDHWDDNAHEWVASGERNWAREAPVWGIWGIDNGEVPLLPDDLTGLDVVELGCGTVYGSAWMARRGARRVVGIDNSAGQLATATRLAQQHGIELELIHGDAEAVPLPDGSVDFALSEYGAAIWCDPYRWVPEAFRLLRPGGRLVFLGTHPLAHVTAPMDGSVPIDTTLHRGWFDLHRLDWTDAVDEPGGIEFCLPTAGWMALFRDVGFVVEDYREPRCPATGDEVTFAITPTWANRWPSEQAWWVRRP</sequence>
<keyword evidence="2" id="KW-0489">Methyltransferase</keyword>
<dbReference type="InterPro" id="IPR013216">
    <property type="entry name" value="Methyltransf_11"/>
</dbReference>
<reference evidence="2 3" key="1">
    <citation type="submission" date="2018-09" db="EMBL/GenBank/DDBJ databases">
        <title>Complete genome sequence of Euzebya sp. DY32-46 isolated from seawater of Pacific Ocean.</title>
        <authorList>
            <person name="Xu L."/>
            <person name="Wu Y.-H."/>
            <person name="Xu X.-W."/>
        </authorList>
    </citation>
    <scope>NUCLEOTIDE SEQUENCE [LARGE SCALE GENOMIC DNA]</scope>
    <source>
        <strain evidence="2 3">DY32-46</strain>
    </source>
</reference>
<dbReference type="PANTHER" id="PTHR43591">
    <property type="entry name" value="METHYLTRANSFERASE"/>
    <property type="match status" value="1"/>
</dbReference>
<dbReference type="AlphaFoldDB" id="A0A346XSW8"/>
<dbReference type="InterPro" id="IPR029063">
    <property type="entry name" value="SAM-dependent_MTases_sf"/>
</dbReference>
<dbReference type="OrthoDB" id="5566900at2"/>
<proteinExistence type="predicted"/>
<gene>
    <name evidence="2" type="ORF">DVS28_a0613</name>
</gene>
<dbReference type="GO" id="GO:0008757">
    <property type="term" value="F:S-adenosylmethionine-dependent methyltransferase activity"/>
    <property type="evidence" value="ECO:0007669"/>
    <property type="project" value="InterPro"/>
</dbReference>
<evidence type="ECO:0000313" key="3">
    <source>
        <dbReference type="Proteomes" id="UP000264006"/>
    </source>
</evidence>
<keyword evidence="2" id="KW-0808">Transferase</keyword>
<evidence type="ECO:0000259" key="1">
    <source>
        <dbReference type="Pfam" id="PF08241"/>
    </source>
</evidence>
<organism evidence="2 3">
    <name type="scientific">Euzebya pacifica</name>
    <dbReference type="NCBI Taxonomy" id="1608957"/>
    <lineage>
        <taxon>Bacteria</taxon>
        <taxon>Bacillati</taxon>
        <taxon>Actinomycetota</taxon>
        <taxon>Nitriliruptoria</taxon>
        <taxon>Euzebyales</taxon>
    </lineage>
</organism>
<protein>
    <submittedName>
        <fullName evidence="2">SAM-dependent methyltransferase</fullName>
    </submittedName>
</protein>
<dbReference type="Pfam" id="PF08241">
    <property type="entry name" value="Methyltransf_11"/>
    <property type="match status" value="1"/>
</dbReference>
<feature type="domain" description="Methyltransferase type 11" evidence="1">
    <location>
        <begin position="62"/>
        <end position="157"/>
    </location>
</feature>
<dbReference type="CDD" id="cd02440">
    <property type="entry name" value="AdoMet_MTases"/>
    <property type="match status" value="1"/>
</dbReference>
<keyword evidence="3" id="KW-1185">Reference proteome</keyword>
<dbReference type="PANTHER" id="PTHR43591:SF24">
    <property type="entry name" value="2-METHOXY-6-POLYPRENYL-1,4-BENZOQUINOL METHYLASE, MITOCHONDRIAL"/>
    <property type="match status" value="1"/>
</dbReference>